<dbReference type="GO" id="GO:0016787">
    <property type="term" value="F:hydrolase activity"/>
    <property type="evidence" value="ECO:0007669"/>
    <property type="project" value="UniProtKB-UniRule"/>
</dbReference>
<evidence type="ECO:0000313" key="4">
    <source>
        <dbReference type="EMBL" id="KIE46143.1"/>
    </source>
</evidence>
<organism evidence="4 5">
    <name type="scientific">Clostridium argentinense CDC 2741</name>
    <dbReference type="NCBI Taxonomy" id="1418104"/>
    <lineage>
        <taxon>Bacteria</taxon>
        <taxon>Bacillati</taxon>
        <taxon>Bacillota</taxon>
        <taxon>Clostridia</taxon>
        <taxon>Eubacteriales</taxon>
        <taxon>Clostridiaceae</taxon>
        <taxon>Clostridium</taxon>
    </lineage>
</organism>
<gene>
    <name evidence="4" type="ORF">U732_2081</name>
</gene>
<reference evidence="4 5" key="1">
    <citation type="journal article" date="2015" name="Infect. Genet. Evol.">
        <title>Genomic sequences of six botulinum neurotoxin-producing strains representing three clostridial species illustrate the mobility and diversity of botulinum neurotoxin genes.</title>
        <authorList>
            <person name="Smith T.J."/>
            <person name="Hill K.K."/>
            <person name="Xie G."/>
            <person name="Foley B.T."/>
            <person name="Williamson C.H."/>
            <person name="Foster J.T."/>
            <person name="Johnson S.L."/>
            <person name="Chertkov O."/>
            <person name="Teshima H."/>
            <person name="Gibbons H.S."/>
            <person name="Johnsky L.A."/>
            <person name="Karavis M.A."/>
            <person name="Smith L.A."/>
        </authorList>
    </citation>
    <scope>NUCLEOTIDE SEQUENCE [LARGE SCALE GENOMIC DNA]</scope>
    <source>
        <strain evidence="4 5">CDC 2741</strain>
    </source>
</reference>
<dbReference type="OrthoDB" id="9800565at2"/>
<comment type="cofactor">
    <cofactor evidence="2">
        <name>a divalent metal cation</name>
        <dbReference type="ChEBI" id="CHEBI:60240"/>
    </cofactor>
</comment>
<evidence type="ECO:0000313" key="5">
    <source>
        <dbReference type="Proteomes" id="UP000031366"/>
    </source>
</evidence>
<sequence>MKIGIISDTHGSLKSIEKAMKVLKDCDVIFHLGDYANDINYIEEIYDGKIIAVRGNCDFYSNICEERIEQIGNNTIFLTHGDKYGVKINIFKLRYKAMEIGANIVLYGHSHISKIEYEDGIWFINPGSPSQPRNKIKTVCIIDINSNEINPQIVEI</sequence>
<dbReference type="RefSeq" id="WP_039634117.1">
    <property type="nucleotide sequence ID" value="NZ_AYSO01000017.1"/>
</dbReference>
<dbReference type="EMBL" id="AYSO01000017">
    <property type="protein sequence ID" value="KIE46143.1"/>
    <property type="molecule type" value="Genomic_DNA"/>
</dbReference>
<comment type="similarity">
    <text evidence="1 2">Belongs to the metallophosphoesterase superfamily. YfcE family.</text>
</comment>
<dbReference type="SUPFAM" id="SSF56300">
    <property type="entry name" value="Metallo-dependent phosphatases"/>
    <property type="match status" value="1"/>
</dbReference>
<dbReference type="EC" id="3.1.4.-" evidence="2"/>
<dbReference type="GO" id="GO:0046872">
    <property type="term" value="F:metal ion binding"/>
    <property type="evidence" value="ECO:0007669"/>
    <property type="project" value="UniProtKB-KW"/>
</dbReference>
<name>A0A0C1U3S9_9CLOT</name>
<evidence type="ECO:0000256" key="2">
    <source>
        <dbReference type="RuleBase" id="RU362039"/>
    </source>
</evidence>
<comment type="caution">
    <text evidence="4">The sequence shown here is derived from an EMBL/GenBank/DDBJ whole genome shotgun (WGS) entry which is preliminary data.</text>
</comment>
<dbReference type="PANTHER" id="PTHR11124">
    <property type="entry name" value="VACUOLAR SORTING PROTEIN VPS29"/>
    <property type="match status" value="1"/>
</dbReference>
<feature type="domain" description="Calcineurin-like phosphoesterase" evidence="3">
    <location>
        <begin position="1"/>
        <end position="146"/>
    </location>
</feature>
<dbReference type="Proteomes" id="UP000031366">
    <property type="component" value="Unassembled WGS sequence"/>
</dbReference>
<keyword evidence="2" id="KW-0479">Metal-binding</keyword>
<evidence type="ECO:0000259" key="3">
    <source>
        <dbReference type="Pfam" id="PF12850"/>
    </source>
</evidence>
<dbReference type="InterPro" id="IPR024654">
    <property type="entry name" value="Calcineurin-like_PHP_lpxH"/>
</dbReference>
<proteinExistence type="inferred from homology"/>
<dbReference type="InterPro" id="IPR041802">
    <property type="entry name" value="MPP_YfcE"/>
</dbReference>
<dbReference type="STRING" id="29341.RSJ17_15125"/>
<evidence type="ECO:0000256" key="1">
    <source>
        <dbReference type="ARBA" id="ARBA00008950"/>
    </source>
</evidence>
<accession>A0A0C1U3S9</accession>
<dbReference type="CDD" id="cd00841">
    <property type="entry name" value="MPP_YfcE"/>
    <property type="match status" value="1"/>
</dbReference>
<dbReference type="InterPro" id="IPR000979">
    <property type="entry name" value="Phosphodiesterase_MJ0936/Vps29"/>
</dbReference>
<dbReference type="Pfam" id="PF12850">
    <property type="entry name" value="Metallophos_2"/>
    <property type="match status" value="1"/>
</dbReference>
<dbReference type="Gene3D" id="3.60.21.10">
    <property type="match status" value="1"/>
</dbReference>
<protein>
    <recommendedName>
        <fullName evidence="2">Phosphoesterase</fullName>
        <ecNumber evidence="2">3.1.4.-</ecNumber>
    </recommendedName>
</protein>
<dbReference type="NCBIfam" id="TIGR00040">
    <property type="entry name" value="yfcE"/>
    <property type="match status" value="1"/>
</dbReference>
<dbReference type="AlphaFoldDB" id="A0A0C1U3S9"/>
<keyword evidence="5" id="KW-1185">Reference proteome</keyword>
<dbReference type="InterPro" id="IPR029052">
    <property type="entry name" value="Metallo-depent_PP-like"/>
</dbReference>